<evidence type="ECO:0000313" key="5">
    <source>
        <dbReference type="Proteomes" id="UP000000311"/>
    </source>
</evidence>
<accession>E2AK46</accession>
<dbReference type="STRING" id="104421.E2AK46"/>
<name>E2AK46_CAMFO</name>
<dbReference type="GO" id="GO:0003735">
    <property type="term" value="F:structural constituent of ribosome"/>
    <property type="evidence" value="ECO:0007669"/>
    <property type="project" value="InterPro"/>
</dbReference>
<dbReference type="Proteomes" id="UP000000311">
    <property type="component" value="Unassembled WGS sequence"/>
</dbReference>
<dbReference type="OrthoDB" id="10066799at2759"/>
<dbReference type="GO" id="GO:0070181">
    <property type="term" value="F:small ribosomal subunit rRNA binding"/>
    <property type="evidence" value="ECO:0007669"/>
    <property type="project" value="TreeGrafter"/>
</dbReference>
<dbReference type="PANTHER" id="PTHR13479:SF40">
    <property type="entry name" value="SMALL RIBOSOMAL SUBUNIT PROTEIN BS18M"/>
    <property type="match status" value="1"/>
</dbReference>
<organism evidence="5">
    <name type="scientific">Camponotus floridanus</name>
    <name type="common">Florida carpenter ant</name>
    <dbReference type="NCBI Taxonomy" id="104421"/>
    <lineage>
        <taxon>Eukaryota</taxon>
        <taxon>Metazoa</taxon>
        <taxon>Ecdysozoa</taxon>
        <taxon>Arthropoda</taxon>
        <taxon>Hexapoda</taxon>
        <taxon>Insecta</taxon>
        <taxon>Pterygota</taxon>
        <taxon>Neoptera</taxon>
        <taxon>Endopterygota</taxon>
        <taxon>Hymenoptera</taxon>
        <taxon>Apocrita</taxon>
        <taxon>Aculeata</taxon>
        <taxon>Formicoidea</taxon>
        <taxon>Formicidae</taxon>
        <taxon>Formicinae</taxon>
        <taxon>Camponotus</taxon>
    </lineage>
</organism>
<keyword evidence="2 4" id="KW-0689">Ribosomal protein</keyword>
<dbReference type="InParanoid" id="E2AK46"/>
<evidence type="ECO:0000256" key="2">
    <source>
        <dbReference type="ARBA" id="ARBA00022980"/>
    </source>
</evidence>
<evidence type="ECO:0000256" key="1">
    <source>
        <dbReference type="ARBA" id="ARBA00005589"/>
    </source>
</evidence>
<reference evidence="4 5" key="1">
    <citation type="journal article" date="2010" name="Science">
        <title>Genomic comparison of the ants Camponotus floridanus and Harpegnathos saltator.</title>
        <authorList>
            <person name="Bonasio R."/>
            <person name="Zhang G."/>
            <person name="Ye C."/>
            <person name="Mutti N.S."/>
            <person name="Fang X."/>
            <person name="Qin N."/>
            <person name="Donahue G."/>
            <person name="Yang P."/>
            <person name="Li Q."/>
            <person name="Li C."/>
            <person name="Zhang P."/>
            <person name="Huang Z."/>
            <person name="Berger S.L."/>
            <person name="Reinberg D."/>
            <person name="Wang J."/>
            <person name="Liebig J."/>
        </authorList>
    </citation>
    <scope>NUCLEOTIDE SEQUENCE [LARGE SCALE GENOMIC DNA]</scope>
    <source>
        <strain evidence="5">C129</strain>
    </source>
</reference>
<dbReference type="InterPro" id="IPR036870">
    <property type="entry name" value="Ribosomal_bS18_sf"/>
</dbReference>
<evidence type="ECO:0000313" key="4">
    <source>
        <dbReference type="EMBL" id="EFN66189.1"/>
    </source>
</evidence>
<dbReference type="AlphaFoldDB" id="E2AK46"/>
<keyword evidence="5" id="KW-1185">Reference proteome</keyword>
<dbReference type="NCBIfam" id="TIGR00165">
    <property type="entry name" value="S18"/>
    <property type="match status" value="1"/>
</dbReference>
<evidence type="ECO:0000256" key="3">
    <source>
        <dbReference type="ARBA" id="ARBA00023274"/>
    </source>
</evidence>
<dbReference type="OMA" id="PHYKNVR"/>
<dbReference type="EMBL" id="GL440191">
    <property type="protein sequence ID" value="EFN66189.1"/>
    <property type="molecule type" value="Genomic_DNA"/>
</dbReference>
<dbReference type="PANTHER" id="PTHR13479">
    <property type="entry name" value="30S RIBOSOMAL PROTEIN S18"/>
    <property type="match status" value="1"/>
</dbReference>
<dbReference type="SUPFAM" id="SSF46911">
    <property type="entry name" value="Ribosomal protein S18"/>
    <property type="match status" value="1"/>
</dbReference>
<dbReference type="FunCoup" id="E2AK46">
    <property type="interactions" value="770"/>
</dbReference>
<dbReference type="KEGG" id="cfo:105253333"/>
<dbReference type="Gene3D" id="4.10.640.10">
    <property type="entry name" value="Ribosomal protein S18"/>
    <property type="match status" value="1"/>
</dbReference>
<gene>
    <name evidence="4" type="ORF">EAG_07834</name>
</gene>
<dbReference type="InterPro" id="IPR001648">
    <property type="entry name" value="Ribosomal_bS18"/>
</dbReference>
<sequence>MISTSALQRITMTRVISKFYKSCLRNISKSSTDSTVQTDVKTMKNEMPIKIQNPYVKEKRKCILCRLNIEPDYKNVRLLSQFQSQHTGRIYESHITGLCKYKQKKLEEEINKARSAGLMGFWTKEPKYVRDPQLFDPNRSFRPHKY</sequence>
<protein>
    <submittedName>
        <fullName evidence="4">28S ribosomal protein S18c, mitochondrial</fullName>
    </submittedName>
</protein>
<comment type="similarity">
    <text evidence="1">Belongs to the bacterial ribosomal protein bS18 family.</text>
</comment>
<dbReference type="GO" id="GO:0005763">
    <property type="term" value="C:mitochondrial small ribosomal subunit"/>
    <property type="evidence" value="ECO:0007669"/>
    <property type="project" value="TreeGrafter"/>
</dbReference>
<keyword evidence="3" id="KW-0687">Ribonucleoprotein</keyword>
<dbReference type="Pfam" id="PF01084">
    <property type="entry name" value="Ribosomal_S18"/>
    <property type="match status" value="1"/>
</dbReference>
<dbReference type="GO" id="GO:0032543">
    <property type="term" value="P:mitochondrial translation"/>
    <property type="evidence" value="ECO:0007669"/>
    <property type="project" value="TreeGrafter"/>
</dbReference>
<proteinExistence type="inferred from homology"/>